<feature type="binding site" evidence="23">
    <location>
        <position position="747"/>
    </location>
    <ligand>
        <name>ATP</name>
        <dbReference type="ChEBI" id="CHEBI:30616"/>
    </ligand>
</feature>
<dbReference type="Gene3D" id="3.80.10.10">
    <property type="entry name" value="Ribonuclease Inhibitor"/>
    <property type="match status" value="4"/>
</dbReference>
<evidence type="ECO:0000256" key="10">
    <source>
        <dbReference type="ARBA" id="ARBA00022679"/>
    </source>
</evidence>
<evidence type="ECO:0000256" key="24">
    <source>
        <dbReference type="SAM" id="Phobius"/>
    </source>
</evidence>
<comment type="caution">
    <text evidence="27">The sequence shown here is derived from an EMBL/GenBank/DDBJ whole genome shotgun (WGS) entry which is preliminary data.</text>
</comment>
<keyword evidence="15" id="KW-0418">Kinase</keyword>
<evidence type="ECO:0000256" key="11">
    <source>
        <dbReference type="ARBA" id="ARBA00022692"/>
    </source>
</evidence>
<comment type="subcellular location">
    <subcellularLocation>
        <location evidence="1">Cell membrane</location>
        <topology evidence="1">Single-pass type I membrane protein</topology>
    </subcellularLocation>
</comment>
<name>A0A6A3B5Q6_HIBSY</name>
<dbReference type="GO" id="GO:0009791">
    <property type="term" value="P:post-embryonic development"/>
    <property type="evidence" value="ECO:0007669"/>
    <property type="project" value="UniProtKB-ARBA"/>
</dbReference>
<evidence type="ECO:0000256" key="19">
    <source>
        <dbReference type="ARBA" id="ARBA00023170"/>
    </source>
</evidence>
<dbReference type="InterPro" id="IPR013210">
    <property type="entry name" value="LRR_N_plant-typ"/>
</dbReference>
<evidence type="ECO:0000256" key="20">
    <source>
        <dbReference type="ARBA" id="ARBA00023180"/>
    </source>
</evidence>
<evidence type="ECO:0000313" key="27">
    <source>
        <dbReference type="EMBL" id="KAE8710655.1"/>
    </source>
</evidence>
<keyword evidence="6" id="KW-1003">Cell membrane</keyword>
<dbReference type="InterPro" id="IPR055414">
    <property type="entry name" value="LRR_R13L4/SHOC2-like"/>
</dbReference>
<comment type="similarity">
    <text evidence="3">Belongs to the RLP family.</text>
</comment>
<keyword evidence="13" id="KW-0677">Repeat</keyword>
<keyword evidence="10" id="KW-0808">Transferase</keyword>
<reference evidence="27" key="1">
    <citation type="submission" date="2019-09" db="EMBL/GenBank/DDBJ databases">
        <title>Draft genome information of white flower Hibiscus syriacus.</title>
        <authorList>
            <person name="Kim Y.-M."/>
        </authorList>
    </citation>
    <scope>NUCLEOTIDE SEQUENCE [LARGE SCALE GENOMIC DNA]</scope>
    <source>
        <strain evidence="27">YM2019G1</strain>
    </source>
</reference>
<feature type="signal peptide" evidence="25">
    <location>
        <begin position="1"/>
        <end position="25"/>
    </location>
</feature>
<evidence type="ECO:0000256" key="21">
    <source>
        <dbReference type="ARBA" id="ARBA00047899"/>
    </source>
</evidence>
<dbReference type="Gene3D" id="1.10.510.10">
    <property type="entry name" value="Transferase(Phosphotransferase) domain 1"/>
    <property type="match status" value="1"/>
</dbReference>
<dbReference type="SMART" id="SM00369">
    <property type="entry name" value="LRR_TYP"/>
    <property type="match status" value="7"/>
</dbReference>
<keyword evidence="9" id="KW-0433">Leucine-rich repeat</keyword>
<keyword evidence="14 23" id="KW-0547">Nucleotide-binding</keyword>
<dbReference type="GO" id="GO:0048608">
    <property type="term" value="P:reproductive structure development"/>
    <property type="evidence" value="ECO:0007669"/>
    <property type="project" value="UniProtKB-ARBA"/>
</dbReference>
<dbReference type="InterPro" id="IPR001611">
    <property type="entry name" value="Leu-rich_rpt"/>
</dbReference>
<evidence type="ECO:0000256" key="25">
    <source>
        <dbReference type="SAM" id="SignalP"/>
    </source>
</evidence>
<feature type="transmembrane region" description="Helical" evidence="24">
    <location>
        <begin position="660"/>
        <end position="679"/>
    </location>
</feature>
<keyword evidence="7" id="KW-0723">Serine/threonine-protein kinase</keyword>
<feature type="chain" id="PRO_5025610252" description="non-specific serine/threonine protein kinase" evidence="25">
    <location>
        <begin position="26"/>
        <end position="1031"/>
    </location>
</feature>
<dbReference type="FunFam" id="1.10.510.10:FF:000632">
    <property type="entry name" value="leucine-rich repeat receptor-like protein kinase TDR"/>
    <property type="match status" value="1"/>
</dbReference>
<evidence type="ECO:0000313" key="28">
    <source>
        <dbReference type="Proteomes" id="UP000436088"/>
    </source>
</evidence>
<accession>A0A6A3B5Q6</accession>
<dbReference type="FunFam" id="3.30.200.20:FF:000292">
    <property type="entry name" value="Leucine-rich repeat receptor-like serine/threonine-protein kinase BAM1"/>
    <property type="match status" value="1"/>
</dbReference>
<dbReference type="Pfam" id="PF00069">
    <property type="entry name" value="Pkinase"/>
    <property type="match status" value="1"/>
</dbReference>
<keyword evidence="17 24" id="KW-1133">Transmembrane helix</keyword>
<evidence type="ECO:0000256" key="5">
    <source>
        <dbReference type="ARBA" id="ARBA00022473"/>
    </source>
</evidence>
<keyword evidence="28" id="KW-1185">Reference proteome</keyword>
<dbReference type="GO" id="GO:0004674">
    <property type="term" value="F:protein serine/threonine kinase activity"/>
    <property type="evidence" value="ECO:0007669"/>
    <property type="project" value="UniProtKB-KW"/>
</dbReference>
<dbReference type="InterPro" id="IPR000719">
    <property type="entry name" value="Prot_kinase_dom"/>
</dbReference>
<dbReference type="EMBL" id="VEPZ02000927">
    <property type="protein sequence ID" value="KAE8710655.1"/>
    <property type="molecule type" value="Genomic_DNA"/>
</dbReference>
<keyword evidence="8" id="KW-0597">Phosphoprotein</keyword>
<evidence type="ECO:0000256" key="7">
    <source>
        <dbReference type="ARBA" id="ARBA00022527"/>
    </source>
</evidence>
<keyword evidence="19" id="KW-0675">Receptor</keyword>
<dbReference type="PANTHER" id="PTHR48053">
    <property type="entry name" value="LEUCINE RICH REPEAT FAMILY PROTEIN, EXPRESSED"/>
    <property type="match status" value="1"/>
</dbReference>
<evidence type="ECO:0000256" key="18">
    <source>
        <dbReference type="ARBA" id="ARBA00023136"/>
    </source>
</evidence>
<dbReference type="PROSITE" id="PS50011">
    <property type="entry name" value="PROTEIN_KINASE_DOM"/>
    <property type="match status" value="1"/>
</dbReference>
<protein>
    <recommendedName>
        <fullName evidence="4">non-specific serine/threonine protein kinase</fullName>
        <ecNumber evidence="4">2.7.11.1</ecNumber>
    </recommendedName>
</protein>
<dbReference type="GO" id="GO:0048367">
    <property type="term" value="P:shoot system development"/>
    <property type="evidence" value="ECO:0007669"/>
    <property type="project" value="UniProtKB-ARBA"/>
</dbReference>
<gene>
    <name evidence="27" type="ORF">F3Y22_tig00110319pilonHSYRG00070</name>
</gene>
<evidence type="ECO:0000256" key="2">
    <source>
        <dbReference type="ARBA" id="ARBA00008684"/>
    </source>
</evidence>
<dbReference type="Pfam" id="PF00560">
    <property type="entry name" value="LRR_1"/>
    <property type="match status" value="2"/>
</dbReference>
<dbReference type="FunFam" id="3.80.10.10:FF:000041">
    <property type="entry name" value="LRR receptor-like serine/threonine-protein kinase ERECTA"/>
    <property type="match status" value="1"/>
</dbReference>
<evidence type="ECO:0000256" key="13">
    <source>
        <dbReference type="ARBA" id="ARBA00022737"/>
    </source>
</evidence>
<dbReference type="Proteomes" id="UP000436088">
    <property type="component" value="Unassembled WGS sequence"/>
</dbReference>
<evidence type="ECO:0000256" key="23">
    <source>
        <dbReference type="PROSITE-ProRule" id="PRU10141"/>
    </source>
</evidence>
<dbReference type="InterPro" id="IPR003591">
    <property type="entry name" value="Leu-rich_rpt_typical-subtyp"/>
</dbReference>
<comment type="catalytic activity">
    <reaction evidence="21">
        <text>L-threonyl-[protein] + ATP = O-phospho-L-threonyl-[protein] + ADP + H(+)</text>
        <dbReference type="Rhea" id="RHEA:46608"/>
        <dbReference type="Rhea" id="RHEA-COMP:11060"/>
        <dbReference type="Rhea" id="RHEA-COMP:11605"/>
        <dbReference type="ChEBI" id="CHEBI:15378"/>
        <dbReference type="ChEBI" id="CHEBI:30013"/>
        <dbReference type="ChEBI" id="CHEBI:30616"/>
        <dbReference type="ChEBI" id="CHEBI:61977"/>
        <dbReference type="ChEBI" id="CHEBI:456216"/>
        <dbReference type="EC" id="2.7.11.1"/>
    </reaction>
</comment>
<dbReference type="PROSITE" id="PS00107">
    <property type="entry name" value="PROTEIN_KINASE_ATP"/>
    <property type="match status" value="1"/>
</dbReference>
<dbReference type="PROSITE" id="PS00108">
    <property type="entry name" value="PROTEIN_KINASE_ST"/>
    <property type="match status" value="1"/>
</dbReference>
<dbReference type="InterPro" id="IPR017441">
    <property type="entry name" value="Protein_kinase_ATP_BS"/>
</dbReference>
<comment type="similarity">
    <text evidence="2">Belongs to the protein kinase superfamily. Ser/Thr protein kinase family.</text>
</comment>
<evidence type="ECO:0000256" key="3">
    <source>
        <dbReference type="ARBA" id="ARBA00009592"/>
    </source>
</evidence>
<evidence type="ECO:0000256" key="8">
    <source>
        <dbReference type="ARBA" id="ARBA00022553"/>
    </source>
</evidence>
<dbReference type="SUPFAM" id="SSF52058">
    <property type="entry name" value="L domain-like"/>
    <property type="match status" value="2"/>
</dbReference>
<dbReference type="FunFam" id="3.80.10.10:FF:000233">
    <property type="entry name" value="Leucine-rich repeat receptor-like protein kinase TDR"/>
    <property type="match status" value="1"/>
</dbReference>
<evidence type="ECO:0000256" key="14">
    <source>
        <dbReference type="ARBA" id="ARBA00022741"/>
    </source>
</evidence>
<dbReference type="OrthoDB" id="676979at2759"/>
<dbReference type="PANTHER" id="PTHR48053:SF171">
    <property type="entry name" value="PROTEIN KINASE DOMAIN-CONTAINING PROTEIN"/>
    <property type="match status" value="1"/>
</dbReference>
<evidence type="ECO:0000256" key="22">
    <source>
        <dbReference type="ARBA" id="ARBA00048679"/>
    </source>
</evidence>
<dbReference type="GO" id="GO:0005524">
    <property type="term" value="F:ATP binding"/>
    <property type="evidence" value="ECO:0007669"/>
    <property type="project" value="UniProtKB-UniRule"/>
</dbReference>
<dbReference type="InterPro" id="IPR008271">
    <property type="entry name" value="Ser/Thr_kinase_AS"/>
</dbReference>
<keyword evidence="20" id="KW-0325">Glycoprotein</keyword>
<evidence type="ECO:0000259" key="26">
    <source>
        <dbReference type="PROSITE" id="PS50011"/>
    </source>
</evidence>
<evidence type="ECO:0000256" key="6">
    <source>
        <dbReference type="ARBA" id="ARBA00022475"/>
    </source>
</evidence>
<sequence length="1031" mass="113171">MLPQFVTFFFYLLIYSSLLVSSASASAPAPLPLPMVSLLSLKSSLNDPLSTLKDWDPSAAFSDPNSDEPAWCSWSGIKCNQETSQLISLDLSARNLSGSIPPEIGFLTSLVHLNLSRNNFNGPLQPALFHLTQLMTLDISHNSFNATFPPGASKLKFLKIFNAYSNSFTGSLPLDLVRLRFLEQLNLGGSYFEGVVPVVYGSFTRLKLLDLAGNALEGMLPSELGFLNQIEHIEIGYNAFTGTIPVEFAFLSNLKYLDISNCSLSGTLPKELGDLTKLEALYLFKNKFIGEIPVSYTKLKALKVLDLSGNQLSGTIPEELASLTELTWLSLIDNNLSGTIPQGIGELPNLNTLLLWDNMFSGILPQKLGSNGKLLSLDVSSNSLTGPIPRNLCHGNKLFKLILFNNMFTHELPGSLVKCTSLSRFRIQNNLLNGSIPHGFGLLKNLTFVDVSMNKFTGKIPRDLGHAPLLQYLNISENSFDHELLNEIWSAPTLQIFSASSSKLIGKIPDFVGCNNVYKIELQGNLLNGSIPSDIDHCRKLLSLNLSRNLLTGMIPLELSLLPSINSVDLSGNLLTGTIPSSFENCSTLEIFNVSYNLLSGPIPSSGPTFHNLHPSSFSGNDGFCGTIVSKLCPAEAMDTGEVKGGDNKQQQQPKKTAGAIIWIVAAALCISLFVLVAVTRSLHYSHRFSDNRDIEQWKLTSFQRLNFTADDVLECLSMTDEIIGMGSTGTVYKAEMPGGEIIAVKKLWCKQKDTVRRRRGALPEVEVLGNVRHRNIVRLLGCCSNRERTMLLYEYMPNGNLDDLLHGNINKGDNLVGDWLTRYKIALGVAQGICYLHHDCDPVIVHRDLKPSNILLDGEMEARVADFGVAKLIQDDESMSVIAGSYGYIAPEYAYTLQVDEKSDIYSFGVVLMEILSGKRSVDSEFGDGNNIVDWVRSKLKSKDGAVEILDRNAGATCASVREEMMQMLRIAVLCTGRNPADRPSMRDVVSMLQEAKPNRKLMQESVVVNGSNVVDGTRDSIAEKAIPEC</sequence>
<evidence type="ECO:0000256" key="15">
    <source>
        <dbReference type="ARBA" id="ARBA00022777"/>
    </source>
</evidence>
<evidence type="ECO:0000256" key="4">
    <source>
        <dbReference type="ARBA" id="ARBA00012513"/>
    </source>
</evidence>
<dbReference type="SUPFAM" id="SSF56112">
    <property type="entry name" value="Protein kinase-like (PK-like)"/>
    <property type="match status" value="1"/>
</dbReference>
<keyword evidence="5" id="KW-0217">Developmental protein</keyword>
<feature type="domain" description="Protein kinase" evidence="26">
    <location>
        <begin position="718"/>
        <end position="1004"/>
    </location>
</feature>
<keyword evidence="12 25" id="KW-0732">Signal</keyword>
<keyword evidence="11 24" id="KW-0812">Transmembrane</keyword>
<evidence type="ECO:0000256" key="9">
    <source>
        <dbReference type="ARBA" id="ARBA00022614"/>
    </source>
</evidence>
<dbReference type="Pfam" id="PF08263">
    <property type="entry name" value="LRRNT_2"/>
    <property type="match status" value="1"/>
</dbReference>
<keyword evidence="16 23" id="KW-0067">ATP-binding</keyword>
<evidence type="ECO:0000256" key="1">
    <source>
        <dbReference type="ARBA" id="ARBA00004251"/>
    </source>
</evidence>
<dbReference type="InterPro" id="IPR051716">
    <property type="entry name" value="Plant_RL_S/T_kinase"/>
</dbReference>
<evidence type="ECO:0000256" key="16">
    <source>
        <dbReference type="ARBA" id="ARBA00022840"/>
    </source>
</evidence>
<evidence type="ECO:0000256" key="12">
    <source>
        <dbReference type="ARBA" id="ARBA00022729"/>
    </source>
</evidence>
<dbReference type="InterPro" id="IPR011009">
    <property type="entry name" value="Kinase-like_dom_sf"/>
</dbReference>
<keyword evidence="18 24" id="KW-0472">Membrane</keyword>
<dbReference type="Pfam" id="PF23598">
    <property type="entry name" value="LRR_14"/>
    <property type="match status" value="1"/>
</dbReference>
<dbReference type="AlphaFoldDB" id="A0A6A3B5Q6"/>
<dbReference type="GO" id="GO:1905393">
    <property type="term" value="P:plant organ formation"/>
    <property type="evidence" value="ECO:0007669"/>
    <property type="project" value="UniProtKB-ARBA"/>
</dbReference>
<evidence type="ECO:0000256" key="17">
    <source>
        <dbReference type="ARBA" id="ARBA00022989"/>
    </source>
</evidence>
<dbReference type="EC" id="2.7.11.1" evidence="4"/>
<dbReference type="FunFam" id="3.80.10.10:FF:000275">
    <property type="entry name" value="Leucine-rich repeat receptor-like protein kinase"/>
    <property type="match status" value="1"/>
</dbReference>
<dbReference type="InterPro" id="IPR032675">
    <property type="entry name" value="LRR_dom_sf"/>
</dbReference>
<organism evidence="27 28">
    <name type="scientific">Hibiscus syriacus</name>
    <name type="common">Rose of Sharon</name>
    <dbReference type="NCBI Taxonomy" id="106335"/>
    <lineage>
        <taxon>Eukaryota</taxon>
        <taxon>Viridiplantae</taxon>
        <taxon>Streptophyta</taxon>
        <taxon>Embryophyta</taxon>
        <taxon>Tracheophyta</taxon>
        <taxon>Spermatophyta</taxon>
        <taxon>Magnoliopsida</taxon>
        <taxon>eudicotyledons</taxon>
        <taxon>Gunneridae</taxon>
        <taxon>Pentapetalae</taxon>
        <taxon>rosids</taxon>
        <taxon>malvids</taxon>
        <taxon>Malvales</taxon>
        <taxon>Malvaceae</taxon>
        <taxon>Malvoideae</taxon>
        <taxon>Hibiscus</taxon>
    </lineage>
</organism>
<comment type="catalytic activity">
    <reaction evidence="22">
        <text>L-seryl-[protein] + ATP = O-phospho-L-seryl-[protein] + ADP + H(+)</text>
        <dbReference type="Rhea" id="RHEA:17989"/>
        <dbReference type="Rhea" id="RHEA-COMP:9863"/>
        <dbReference type="Rhea" id="RHEA-COMP:11604"/>
        <dbReference type="ChEBI" id="CHEBI:15378"/>
        <dbReference type="ChEBI" id="CHEBI:29999"/>
        <dbReference type="ChEBI" id="CHEBI:30616"/>
        <dbReference type="ChEBI" id="CHEBI:83421"/>
        <dbReference type="ChEBI" id="CHEBI:456216"/>
        <dbReference type="EC" id="2.7.11.1"/>
    </reaction>
</comment>
<proteinExistence type="inferred from homology"/>
<dbReference type="SMART" id="SM00220">
    <property type="entry name" value="S_TKc"/>
    <property type="match status" value="1"/>
</dbReference>
<dbReference type="Gene3D" id="3.30.200.20">
    <property type="entry name" value="Phosphorylase Kinase, domain 1"/>
    <property type="match status" value="1"/>
</dbReference>
<dbReference type="GO" id="GO:0005886">
    <property type="term" value="C:plasma membrane"/>
    <property type="evidence" value="ECO:0007669"/>
    <property type="project" value="UniProtKB-SubCell"/>
</dbReference>